<evidence type="ECO:0000256" key="2">
    <source>
        <dbReference type="ARBA" id="ARBA00022771"/>
    </source>
</evidence>
<evidence type="ECO:0000259" key="6">
    <source>
        <dbReference type="Pfam" id="PF01258"/>
    </source>
</evidence>
<protein>
    <submittedName>
        <fullName evidence="7">TraR/DksA family transcriptional regulator</fullName>
    </submittedName>
</protein>
<feature type="region of interest" description="Disordered" evidence="5">
    <location>
        <begin position="1"/>
        <end position="41"/>
    </location>
</feature>
<dbReference type="PROSITE" id="PS51128">
    <property type="entry name" value="ZF_DKSA_2"/>
    <property type="match status" value="1"/>
</dbReference>
<reference evidence="8" key="1">
    <citation type="submission" date="2018-08" db="EMBL/GenBank/DDBJ databases">
        <title>Thalassotalea euphylliae genome.</title>
        <authorList>
            <person name="Summers S."/>
            <person name="Rice S.A."/>
            <person name="Freckelton M.L."/>
            <person name="Nedved B.T."/>
            <person name="Hadfield M.G."/>
        </authorList>
    </citation>
    <scope>NUCLEOTIDE SEQUENCE [LARGE SCALE GENOMIC DNA]</scope>
    <source>
        <strain evidence="8">H3</strain>
    </source>
</reference>
<sequence length="82" mass="9401">MGDAFDRAQQLEEQHRKAALKRARANSTAASQASYSQTMAQDGRRYCLDCDIEINTNRLLAAPHTLRCIDCQEDFDKRQARR</sequence>
<dbReference type="GO" id="GO:0008270">
    <property type="term" value="F:zinc ion binding"/>
    <property type="evidence" value="ECO:0007669"/>
    <property type="project" value="UniProtKB-KW"/>
</dbReference>
<comment type="caution">
    <text evidence="7">The sequence shown here is derived from an EMBL/GenBank/DDBJ whole genome shotgun (WGS) entry which is preliminary data.</text>
</comment>
<accession>A0A3E0U718</accession>
<dbReference type="Pfam" id="PF01258">
    <property type="entry name" value="zf-dskA_traR"/>
    <property type="match status" value="1"/>
</dbReference>
<feature type="compositionally biased region" description="Low complexity" evidence="5">
    <location>
        <begin position="27"/>
        <end position="41"/>
    </location>
</feature>
<evidence type="ECO:0000313" key="8">
    <source>
        <dbReference type="Proteomes" id="UP000256899"/>
    </source>
</evidence>
<keyword evidence="1" id="KW-0479">Metal-binding</keyword>
<dbReference type="RefSeq" id="WP_116018151.1">
    <property type="nucleotide sequence ID" value="NZ_QUOT01000001.1"/>
</dbReference>
<evidence type="ECO:0000256" key="3">
    <source>
        <dbReference type="ARBA" id="ARBA00022833"/>
    </source>
</evidence>
<dbReference type="InterPro" id="IPR000962">
    <property type="entry name" value="Znf_DskA_TraR"/>
</dbReference>
<dbReference type="EMBL" id="QUOT01000001">
    <property type="protein sequence ID" value="REL32524.1"/>
    <property type="molecule type" value="Genomic_DNA"/>
</dbReference>
<keyword evidence="8" id="KW-1185">Reference proteome</keyword>
<evidence type="ECO:0000256" key="1">
    <source>
        <dbReference type="ARBA" id="ARBA00022723"/>
    </source>
</evidence>
<name>A0A3E0U718_9GAMM</name>
<organism evidence="7 8">
    <name type="scientific">Thalassotalea euphylliae</name>
    <dbReference type="NCBI Taxonomy" id="1655234"/>
    <lineage>
        <taxon>Bacteria</taxon>
        <taxon>Pseudomonadati</taxon>
        <taxon>Pseudomonadota</taxon>
        <taxon>Gammaproteobacteria</taxon>
        <taxon>Alteromonadales</taxon>
        <taxon>Colwelliaceae</taxon>
        <taxon>Thalassotalea</taxon>
    </lineage>
</organism>
<evidence type="ECO:0000256" key="5">
    <source>
        <dbReference type="SAM" id="MobiDB-lite"/>
    </source>
</evidence>
<keyword evidence="3" id="KW-0862">Zinc</keyword>
<evidence type="ECO:0000313" key="7">
    <source>
        <dbReference type="EMBL" id="REL32524.1"/>
    </source>
</evidence>
<dbReference type="Gene3D" id="1.20.120.910">
    <property type="entry name" value="DksA, coiled-coil domain"/>
    <property type="match status" value="1"/>
</dbReference>
<dbReference type="AlphaFoldDB" id="A0A3E0U718"/>
<feature type="compositionally biased region" description="Basic and acidic residues" evidence="5">
    <location>
        <begin position="1"/>
        <end position="16"/>
    </location>
</feature>
<gene>
    <name evidence="7" type="ORF">DXX94_18410</name>
</gene>
<dbReference type="SUPFAM" id="SSF57716">
    <property type="entry name" value="Glucocorticoid receptor-like (DNA-binding domain)"/>
    <property type="match status" value="1"/>
</dbReference>
<dbReference type="Proteomes" id="UP000256899">
    <property type="component" value="Unassembled WGS sequence"/>
</dbReference>
<keyword evidence="2" id="KW-0863">Zinc-finger</keyword>
<feature type="zinc finger region" description="dksA C4-type" evidence="4">
    <location>
        <begin position="47"/>
        <end position="71"/>
    </location>
</feature>
<evidence type="ECO:0000256" key="4">
    <source>
        <dbReference type="PROSITE-ProRule" id="PRU00510"/>
    </source>
</evidence>
<feature type="domain" description="Zinc finger DksA/TraR C4-type" evidence="6">
    <location>
        <begin position="45"/>
        <end position="76"/>
    </location>
</feature>
<proteinExistence type="predicted"/>